<dbReference type="RefSeq" id="WP_338201992.1">
    <property type="nucleotide sequence ID" value="NZ_JAEKNR010000126.1"/>
</dbReference>
<dbReference type="Gene3D" id="3.40.50.2300">
    <property type="match status" value="2"/>
</dbReference>
<keyword evidence="5" id="KW-1185">Reference proteome</keyword>
<evidence type="ECO:0000256" key="2">
    <source>
        <dbReference type="ARBA" id="ARBA00022729"/>
    </source>
</evidence>
<evidence type="ECO:0000313" key="5">
    <source>
        <dbReference type="Proteomes" id="UP000612893"/>
    </source>
</evidence>
<dbReference type="Proteomes" id="UP000612893">
    <property type="component" value="Unassembled WGS sequence"/>
</dbReference>
<feature type="domain" description="Leucine-binding protein" evidence="3">
    <location>
        <begin position="37"/>
        <end position="351"/>
    </location>
</feature>
<dbReference type="PROSITE" id="PS51257">
    <property type="entry name" value="PROKAR_LIPOPROTEIN"/>
    <property type="match status" value="1"/>
</dbReference>
<sequence>MAVGTRGRFGVLAAGALLIAVLFGACSDPLPRAPFVVGAIYPLTGPQAQGGAQELAGVRASLTLARNDVQLRVISVETPAEARAAVDRLVDRDHVPVILGTYGSTLAEAAAARAEQRHVVYWETGAVADVITERRSYVFRTVATGSNLGQTAVEFTSQVLVAAAGVQNPAVRAVIVNVDDVYGRSVADGEQALAAQLGIPVVDRIQYDPRAFDPYAIADRLAADRADYLWDVSYIDDGVKIWQAITDRSVPLRAAVGTSSAFCMDEFSRRLGSRAVGVYAADKPDSNVSSNALTPAARDLLRRAQAAYGGNLSIPATAGFVGGWVLFHDVLPHLTGAVTPDGVRTVAYELDQPNNSTINGGGLKFGGPTSSDPGQNLRAPSVVGQWQAVGKMRIVYPEAFANSHSIIPSPSPAH</sequence>
<dbReference type="PANTHER" id="PTHR30483">
    <property type="entry name" value="LEUCINE-SPECIFIC-BINDING PROTEIN"/>
    <property type="match status" value="1"/>
</dbReference>
<name>A0A934K944_9BACT</name>
<evidence type="ECO:0000256" key="1">
    <source>
        <dbReference type="ARBA" id="ARBA00010062"/>
    </source>
</evidence>
<proteinExistence type="inferred from homology"/>
<evidence type="ECO:0000313" key="4">
    <source>
        <dbReference type="EMBL" id="MBJ7598786.1"/>
    </source>
</evidence>
<gene>
    <name evidence="4" type="ORF">JF922_11970</name>
</gene>
<keyword evidence="2" id="KW-0732">Signal</keyword>
<dbReference type="Pfam" id="PF13458">
    <property type="entry name" value="Peripla_BP_6"/>
    <property type="match status" value="1"/>
</dbReference>
<comment type="similarity">
    <text evidence="1">Belongs to the leucine-binding protein family.</text>
</comment>
<evidence type="ECO:0000259" key="3">
    <source>
        <dbReference type="Pfam" id="PF13458"/>
    </source>
</evidence>
<organism evidence="4 5">
    <name type="scientific">Candidatus Nephthysia bennettiae</name>
    <dbReference type="NCBI Taxonomy" id="3127016"/>
    <lineage>
        <taxon>Bacteria</taxon>
        <taxon>Bacillati</taxon>
        <taxon>Candidatus Dormiibacterota</taxon>
        <taxon>Candidatus Dormibacteria</taxon>
        <taxon>Candidatus Dormibacterales</taxon>
        <taxon>Candidatus Dormibacteraceae</taxon>
        <taxon>Candidatus Nephthysia</taxon>
    </lineage>
</organism>
<dbReference type="EMBL" id="JAEKNR010000126">
    <property type="protein sequence ID" value="MBJ7598786.1"/>
    <property type="molecule type" value="Genomic_DNA"/>
</dbReference>
<dbReference type="InterPro" id="IPR028081">
    <property type="entry name" value="Leu-bd"/>
</dbReference>
<dbReference type="SUPFAM" id="SSF53822">
    <property type="entry name" value="Periplasmic binding protein-like I"/>
    <property type="match status" value="1"/>
</dbReference>
<comment type="caution">
    <text evidence="4">The sequence shown here is derived from an EMBL/GenBank/DDBJ whole genome shotgun (WGS) entry which is preliminary data.</text>
</comment>
<dbReference type="AlphaFoldDB" id="A0A934K944"/>
<dbReference type="InterPro" id="IPR028082">
    <property type="entry name" value="Peripla_BP_I"/>
</dbReference>
<reference evidence="4" key="1">
    <citation type="submission" date="2020-10" db="EMBL/GenBank/DDBJ databases">
        <title>Ca. Dormibacterota MAGs.</title>
        <authorList>
            <person name="Montgomery K."/>
        </authorList>
    </citation>
    <scope>NUCLEOTIDE SEQUENCE [LARGE SCALE GENOMIC DNA]</scope>
    <source>
        <strain evidence="4">SC8812_S17_10</strain>
    </source>
</reference>
<dbReference type="InterPro" id="IPR051010">
    <property type="entry name" value="BCAA_transport"/>
</dbReference>
<protein>
    <submittedName>
        <fullName evidence="4">ABC transporter substrate-binding protein</fullName>
    </submittedName>
</protein>
<accession>A0A934K944</accession>